<accession>A0A6J5MRF4</accession>
<keyword evidence="1" id="KW-0812">Transmembrane</keyword>
<protein>
    <submittedName>
        <fullName evidence="2">Uncharacterized protein</fullName>
    </submittedName>
</protein>
<feature type="transmembrane region" description="Helical" evidence="1">
    <location>
        <begin position="243"/>
        <end position="262"/>
    </location>
</feature>
<gene>
    <name evidence="2" type="ORF">UFOVP510_41</name>
</gene>
<name>A0A6J5MRF4_9CAUD</name>
<evidence type="ECO:0000313" key="2">
    <source>
        <dbReference type="EMBL" id="CAB4147656.1"/>
    </source>
</evidence>
<proteinExistence type="predicted"/>
<evidence type="ECO:0000256" key="1">
    <source>
        <dbReference type="SAM" id="Phobius"/>
    </source>
</evidence>
<sequence>MSVLSVVLGLDAKKFKSGMAGAASYAQSYGAAIRGSLMSALGPIAIALETINLMREGFNEAAQVADLSERYGVTADALQRLAFVGKKAGIEMGEIAKLMKQLNKAIAEASIDPKKAEMLKKMGIDMEALANGTLSATDAFFQISAGLDGASNKGEVLLALYDLLGRSGETMATLLGKSDEELRALFASAVVMSDEMINQADAMDDAFNTASAGAKKVGMWLVLLVGVIGGILFMAIQEIALRFNQLFTGFVYGVRGMIWAWMKFKGFFGFDTTETEQTLAGMDAIIAKAERVSQRIKDEQGKTANAVDNMGRAMIGMEPNSSGAKKKTDKKGRDIEGLTQEKKAGKDKAIVASAIQAVGGGGLVAGPNLVQQQVDIAKKQLDAQNLTNQILEYYGVNKDSPPMTTGGYPGHPGDYL</sequence>
<keyword evidence="1" id="KW-1133">Transmembrane helix</keyword>
<dbReference type="EMBL" id="LR796493">
    <property type="protein sequence ID" value="CAB4147656.1"/>
    <property type="molecule type" value="Genomic_DNA"/>
</dbReference>
<organism evidence="2">
    <name type="scientific">uncultured Caudovirales phage</name>
    <dbReference type="NCBI Taxonomy" id="2100421"/>
    <lineage>
        <taxon>Viruses</taxon>
        <taxon>Duplodnaviria</taxon>
        <taxon>Heunggongvirae</taxon>
        <taxon>Uroviricota</taxon>
        <taxon>Caudoviricetes</taxon>
        <taxon>Peduoviridae</taxon>
        <taxon>Maltschvirus</taxon>
        <taxon>Maltschvirus maltsch</taxon>
    </lineage>
</organism>
<feature type="transmembrane region" description="Helical" evidence="1">
    <location>
        <begin position="217"/>
        <end position="236"/>
    </location>
</feature>
<reference evidence="2" key="1">
    <citation type="submission" date="2020-04" db="EMBL/GenBank/DDBJ databases">
        <authorList>
            <person name="Chiriac C."/>
            <person name="Salcher M."/>
            <person name="Ghai R."/>
            <person name="Kavagutti S V."/>
        </authorList>
    </citation>
    <scope>NUCLEOTIDE SEQUENCE</scope>
</reference>
<keyword evidence="1" id="KW-0472">Membrane</keyword>